<evidence type="ECO:0000313" key="1">
    <source>
        <dbReference type="EMBL" id="KAH0869931.1"/>
    </source>
</evidence>
<dbReference type="Proteomes" id="UP000824890">
    <property type="component" value="Unassembled WGS sequence"/>
</dbReference>
<proteinExistence type="predicted"/>
<evidence type="ECO:0000313" key="2">
    <source>
        <dbReference type="Proteomes" id="UP000824890"/>
    </source>
</evidence>
<dbReference type="EMBL" id="JAGKQM010000017">
    <property type="protein sequence ID" value="KAH0869931.1"/>
    <property type="molecule type" value="Genomic_DNA"/>
</dbReference>
<reference evidence="1 2" key="1">
    <citation type="submission" date="2021-05" db="EMBL/GenBank/DDBJ databases">
        <title>Genome Assembly of Synthetic Allotetraploid Brassica napus Reveals Homoeologous Exchanges between Subgenomes.</title>
        <authorList>
            <person name="Davis J.T."/>
        </authorList>
    </citation>
    <scope>NUCLEOTIDE SEQUENCE [LARGE SCALE GENOMIC DNA]</scope>
    <source>
        <strain evidence="2">cv. Da-Ae</strain>
        <tissue evidence="1">Seedling</tissue>
    </source>
</reference>
<gene>
    <name evidence="1" type="ORF">HID58_076953</name>
</gene>
<name>A0ABQ7YP07_BRANA</name>
<protein>
    <submittedName>
        <fullName evidence="1">Uncharacterized protein</fullName>
    </submittedName>
</protein>
<comment type="caution">
    <text evidence="1">The sequence shown here is derived from an EMBL/GenBank/DDBJ whole genome shotgun (WGS) entry which is preliminary data.</text>
</comment>
<accession>A0ABQ7YP07</accession>
<keyword evidence="2" id="KW-1185">Reference proteome</keyword>
<organism evidence="1 2">
    <name type="scientific">Brassica napus</name>
    <name type="common">Rape</name>
    <dbReference type="NCBI Taxonomy" id="3708"/>
    <lineage>
        <taxon>Eukaryota</taxon>
        <taxon>Viridiplantae</taxon>
        <taxon>Streptophyta</taxon>
        <taxon>Embryophyta</taxon>
        <taxon>Tracheophyta</taxon>
        <taxon>Spermatophyta</taxon>
        <taxon>Magnoliopsida</taxon>
        <taxon>eudicotyledons</taxon>
        <taxon>Gunneridae</taxon>
        <taxon>Pentapetalae</taxon>
        <taxon>rosids</taxon>
        <taxon>malvids</taxon>
        <taxon>Brassicales</taxon>
        <taxon>Brassicaceae</taxon>
        <taxon>Brassiceae</taxon>
        <taxon>Brassica</taxon>
    </lineage>
</organism>
<sequence length="60" mass="6863">MVKLWAAQLTALSRPHSVIVSDISLQLRAKLYSLDKEDSTAITRQRQTTYLSIWFGRAQV</sequence>